<organism evidence="4 5">
    <name type="scientific">Leptospirillum ferrodiazotrophum</name>
    <dbReference type="NCBI Taxonomy" id="412449"/>
    <lineage>
        <taxon>Bacteria</taxon>
        <taxon>Pseudomonadati</taxon>
        <taxon>Nitrospirota</taxon>
        <taxon>Nitrospiria</taxon>
        <taxon>Nitrospirales</taxon>
        <taxon>Nitrospiraceae</taxon>
        <taxon>Leptospirillum</taxon>
    </lineage>
</organism>
<dbReference type="CDD" id="cd10918">
    <property type="entry name" value="CE4_NodB_like_5s_6s"/>
    <property type="match status" value="1"/>
</dbReference>
<keyword evidence="5" id="KW-1185">Reference proteome</keyword>
<dbReference type="PROSITE" id="PS51677">
    <property type="entry name" value="NODB"/>
    <property type="match status" value="1"/>
</dbReference>
<dbReference type="GO" id="GO:0005975">
    <property type="term" value="P:carbohydrate metabolic process"/>
    <property type="evidence" value="ECO:0007669"/>
    <property type="project" value="InterPro"/>
</dbReference>
<dbReference type="PANTHER" id="PTHR34216">
    <property type="match status" value="1"/>
</dbReference>
<name>C6I0G3_9BACT</name>
<evidence type="ECO:0000256" key="2">
    <source>
        <dbReference type="ARBA" id="ARBA00022729"/>
    </source>
</evidence>
<reference evidence="4 5" key="1">
    <citation type="journal article" date="2009" name="Appl. Environ. Microbiol.">
        <title>Community genomic and proteomic analyses of chemoautotrophic iron-oxidizing "Leptospirillum rubarum" (Group II) and "Leptospirillum ferrodiazotrophum" (Group III) bacteria in acid mine drainage biofilms.</title>
        <authorList>
            <person name="Goltsman D.S."/>
            <person name="Denef V.J."/>
            <person name="Singer S.W."/>
            <person name="VerBerkmoes N.C."/>
            <person name="Lefsrud M."/>
            <person name="Mueller R.S."/>
            <person name="Dick G.J."/>
            <person name="Sun C.L."/>
            <person name="Wheeler K.E."/>
            <person name="Zemla A."/>
            <person name="Baker B.J."/>
            <person name="Hauser L."/>
            <person name="Land M."/>
            <person name="Shah M.B."/>
            <person name="Thelen M.P."/>
            <person name="Hettich R.L."/>
            <person name="Banfield J.F."/>
        </authorList>
    </citation>
    <scope>NUCLEOTIDE SEQUENCE [LARGE SCALE GENOMIC DNA]</scope>
</reference>
<evidence type="ECO:0000313" key="5">
    <source>
        <dbReference type="Proteomes" id="UP000009374"/>
    </source>
</evidence>
<comment type="subcellular location">
    <subcellularLocation>
        <location evidence="1">Secreted</location>
    </subcellularLocation>
</comment>
<evidence type="ECO:0000313" key="4">
    <source>
        <dbReference type="EMBL" id="EES51618.1"/>
    </source>
</evidence>
<dbReference type="InterPro" id="IPR002509">
    <property type="entry name" value="NODB_dom"/>
</dbReference>
<dbReference type="Gene3D" id="3.20.20.370">
    <property type="entry name" value="Glycoside hydrolase/deacetylase"/>
    <property type="match status" value="1"/>
</dbReference>
<dbReference type="InterPro" id="IPR011330">
    <property type="entry name" value="Glyco_hydro/deAcase_b/a-brl"/>
</dbReference>
<evidence type="ECO:0000259" key="3">
    <source>
        <dbReference type="PROSITE" id="PS51677"/>
    </source>
</evidence>
<accession>C6I0G3</accession>
<dbReference type="EMBL" id="GG693887">
    <property type="protein sequence ID" value="EES51618.1"/>
    <property type="molecule type" value="Genomic_DNA"/>
</dbReference>
<evidence type="ECO:0000256" key="1">
    <source>
        <dbReference type="ARBA" id="ARBA00004613"/>
    </source>
</evidence>
<keyword evidence="2" id="KW-0732">Signal</keyword>
<protein>
    <submittedName>
        <fullName evidence="4">Polysaccharide deacetylase</fullName>
    </submittedName>
</protein>
<feature type="domain" description="NodB homology" evidence="3">
    <location>
        <begin position="69"/>
        <end position="262"/>
    </location>
</feature>
<dbReference type="PANTHER" id="PTHR34216:SF3">
    <property type="entry name" value="POLY-BETA-1,6-N-ACETYL-D-GLUCOSAMINE N-DEACETYLASE"/>
    <property type="match status" value="1"/>
</dbReference>
<proteinExistence type="predicted"/>
<dbReference type="Pfam" id="PF01522">
    <property type="entry name" value="Polysacc_deac_1"/>
    <property type="match status" value="1"/>
</dbReference>
<dbReference type="Proteomes" id="UP000009374">
    <property type="component" value="Unassembled WGS sequence"/>
</dbReference>
<dbReference type="InterPro" id="IPR051398">
    <property type="entry name" value="Polysacch_Deacetylase"/>
</dbReference>
<dbReference type="GO" id="GO:0016810">
    <property type="term" value="F:hydrolase activity, acting on carbon-nitrogen (but not peptide) bonds"/>
    <property type="evidence" value="ECO:0007669"/>
    <property type="project" value="InterPro"/>
</dbReference>
<dbReference type="SUPFAM" id="SSF88713">
    <property type="entry name" value="Glycoside hydrolase/deacetylase"/>
    <property type="match status" value="1"/>
</dbReference>
<dbReference type="GO" id="GO:0005576">
    <property type="term" value="C:extracellular region"/>
    <property type="evidence" value="ECO:0007669"/>
    <property type="project" value="UniProtKB-SubCell"/>
</dbReference>
<sequence length="262" mass="28951">MTLPLPLGSFPFPILYYHRVAPGVDPRTGVTPERFRRQMAILASLGYRGVTLREALALAAGQREIPGPLPIVLTFDDGYLDNYDHAAPILGELGFRATIYFVAERMGGRVDWTGDPLWGGHPLMDPGKARELVEMGFEAGSHTLTHPDLARLPEAEARREIAESRPRLSDLLSAPVTTFCYPYGSFLPIHAGMVREAGYSAARTVRRYRLGRPEDLMTLACRPVSGRMGLGRFALTAAAYRMLFPLRSSGGKRLRPERGESL</sequence>
<gene>
    <name evidence="4" type="ORF">UBAL3_95680056</name>
</gene>
<dbReference type="AlphaFoldDB" id="C6I0G3"/>